<protein>
    <submittedName>
        <fullName evidence="2">Transposase</fullName>
    </submittedName>
</protein>
<sequence>MKTKKYGRQKMPIGQMTGDRDILRHIGVTMLCKEWKFMDVQALSYRWGNDGEKHEDDYIRRWQREKEQEKQREEIKKLYSDFTELTKKVGTNSMALAVYRALGNVAK</sequence>
<dbReference type="AlphaFoldDB" id="A0A1I7ZK51"/>
<name>A0A1I7ZK51_9BILA</name>
<organism evidence="1 2">
    <name type="scientific">Steinernema glaseri</name>
    <dbReference type="NCBI Taxonomy" id="37863"/>
    <lineage>
        <taxon>Eukaryota</taxon>
        <taxon>Metazoa</taxon>
        <taxon>Ecdysozoa</taxon>
        <taxon>Nematoda</taxon>
        <taxon>Chromadorea</taxon>
        <taxon>Rhabditida</taxon>
        <taxon>Tylenchina</taxon>
        <taxon>Panagrolaimomorpha</taxon>
        <taxon>Strongyloidoidea</taxon>
        <taxon>Steinernematidae</taxon>
        <taxon>Steinernema</taxon>
    </lineage>
</organism>
<evidence type="ECO:0000313" key="2">
    <source>
        <dbReference type="WBParaSite" id="L893_g26990.t1"/>
    </source>
</evidence>
<reference evidence="2" key="1">
    <citation type="submission" date="2016-11" db="UniProtKB">
        <authorList>
            <consortium name="WormBaseParasite"/>
        </authorList>
    </citation>
    <scope>IDENTIFICATION</scope>
</reference>
<accession>A0A1I7ZK51</accession>
<dbReference type="Proteomes" id="UP000095287">
    <property type="component" value="Unplaced"/>
</dbReference>
<proteinExistence type="predicted"/>
<evidence type="ECO:0000313" key="1">
    <source>
        <dbReference type="Proteomes" id="UP000095287"/>
    </source>
</evidence>
<dbReference type="WBParaSite" id="L893_g26990.t1">
    <property type="protein sequence ID" value="L893_g26990.t1"/>
    <property type="gene ID" value="L893_g26990"/>
</dbReference>
<keyword evidence="1" id="KW-1185">Reference proteome</keyword>